<organism evidence="2 3">
    <name type="scientific">Candidatus Nitrospira kreftii</name>
    <dbReference type="NCBI Taxonomy" id="2652173"/>
    <lineage>
        <taxon>Bacteria</taxon>
        <taxon>Pseudomonadati</taxon>
        <taxon>Nitrospirota</taxon>
        <taxon>Nitrospiria</taxon>
        <taxon>Nitrospirales</taxon>
        <taxon>Nitrospiraceae</taxon>
        <taxon>Nitrospira</taxon>
    </lineage>
</organism>
<dbReference type="CDD" id="cd05403">
    <property type="entry name" value="NT_KNTase_like"/>
    <property type="match status" value="1"/>
</dbReference>
<dbReference type="Pfam" id="PF18765">
    <property type="entry name" value="Polbeta"/>
    <property type="match status" value="1"/>
</dbReference>
<evidence type="ECO:0000313" key="2">
    <source>
        <dbReference type="EMBL" id="QPD03567.1"/>
    </source>
</evidence>
<accession>A0A7S8FD03</accession>
<dbReference type="InterPro" id="IPR041633">
    <property type="entry name" value="Polbeta"/>
</dbReference>
<dbReference type="EMBL" id="CP047423">
    <property type="protein sequence ID" value="QPD03567.1"/>
    <property type="molecule type" value="Genomic_DNA"/>
</dbReference>
<feature type="domain" description="Polymerase beta nucleotidyltransferase" evidence="1">
    <location>
        <begin position="31"/>
        <end position="102"/>
    </location>
</feature>
<proteinExistence type="predicted"/>
<dbReference type="KEGG" id="nkf:Nkreftii_001341"/>
<reference evidence="2 3" key="1">
    <citation type="journal article" date="2020" name="ISME J.">
        <title>Enrichment and physiological characterization of a novel comammox Nitrospira indicates ammonium inhibition of complete nitrification.</title>
        <authorList>
            <person name="Sakoula D."/>
            <person name="Koch H."/>
            <person name="Frank J."/>
            <person name="Jetten M.S.M."/>
            <person name="van Kessel M.A.H.J."/>
            <person name="Lucker S."/>
        </authorList>
    </citation>
    <scope>NUCLEOTIDE SEQUENCE [LARGE SCALE GENOMIC DNA]</scope>
    <source>
        <strain evidence="2">Comreactor17</strain>
    </source>
</reference>
<dbReference type="Proteomes" id="UP000593737">
    <property type="component" value="Chromosome"/>
</dbReference>
<dbReference type="SUPFAM" id="SSF81301">
    <property type="entry name" value="Nucleotidyltransferase"/>
    <property type="match status" value="1"/>
</dbReference>
<dbReference type="AlphaFoldDB" id="A0A7S8FD03"/>
<sequence>MISQELLARPRQIAQEVAKLVRAMLGADVEVIWFGSWPKGTAHPYADIDIAVSGPTAFLPERFAELRAGIESMATLHEIDLIDLHTVGERFQQEILRHGIRL</sequence>
<evidence type="ECO:0000259" key="1">
    <source>
        <dbReference type="Pfam" id="PF18765"/>
    </source>
</evidence>
<gene>
    <name evidence="2" type="ORF">Nkreftii_001341</name>
</gene>
<protein>
    <recommendedName>
        <fullName evidence="1">Polymerase beta nucleotidyltransferase domain-containing protein</fullName>
    </recommendedName>
</protein>
<dbReference type="Gene3D" id="3.30.460.10">
    <property type="entry name" value="Beta Polymerase, domain 2"/>
    <property type="match status" value="1"/>
</dbReference>
<evidence type="ECO:0000313" key="3">
    <source>
        <dbReference type="Proteomes" id="UP000593737"/>
    </source>
</evidence>
<name>A0A7S8FD03_9BACT</name>
<dbReference type="InterPro" id="IPR043519">
    <property type="entry name" value="NT_sf"/>
</dbReference>